<comment type="caution">
    <text evidence="2">The sequence shown here is derived from an EMBL/GenBank/DDBJ whole genome shotgun (WGS) entry which is preliminary data.</text>
</comment>
<dbReference type="AlphaFoldDB" id="A0A512PL98"/>
<protein>
    <submittedName>
        <fullName evidence="2">Amidohydrolase AmhX</fullName>
    </submittedName>
</protein>
<dbReference type="RefSeq" id="WP_054747435.1">
    <property type="nucleotide sequence ID" value="NZ_BKAM01000006.1"/>
</dbReference>
<feature type="domain" description="Peptidase M20 dimerisation" evidence="1">
    <location>
        <begin position="173"/>
        <end position="263"/>
    </location>
</feature>
<evidence type="ECO:0000313" key="3">
    <source>
        <dbReference type="Proteomes" id="UP000321569"/>
    </source>
</evidence>
<keyword evidence="2" id="KW-0378">Hydrolase</keyword>
<dbReference type="Proteomes" id="UP000321569">
    <property type="component" value="Unassembled WGS sequence"/>
</dbReference>
<reference evidence="2 3" key="1">
    <citation type="submission" date="2019-07" db="EMBL/GenBank/DDBJ databases">
        <title>Whole genome shotgun sequence of Lactobacillus rapi NBRC 109618.</title>
        <authorList>
            <person name="Hosoyama A."/>
            <person name="Uohara A."/>
            <person name="Ohji S."/>
            <person name="Ichikawa N."/>
        </authorList>
    </citation>
    <scope>NUCLEOTIDE SEQUENCE [LARGE SCALE GENOMIC DNA]</scope>
    <source>
        <strain evidence="2 3">NBRC 109618</strain>
    </source>
</reference>
<proteinExistence type="predicted"/>
<dbReference type="InterPro" id="IPR017439">
    <property type="entry name" value="Amidohydrolase"/>
</dbReference>
<dbReference type="Gene3D" id="3.30.70.360">
    <property type="match status" value="1"/>
</dbReference>
<dbReference type="Gene3D" id="3.40.630.10">
    <property type="entry name" value="Zn peptidases"/>
    <property type="match status" value="1"/>
</dbReference>
<evidence type="ECO:0000313" key="2">
    <source>
        <dbReference type="EMBL" id="GEP71958.1"/>
    </source>
</evidence>
<dbReference type="InterPro" id="IPR011650">
    <property type="entry name" value="Peptidase_M20_dimer"/>
</dbReference>
<evidence type="ECO:0000259" key="1">
    <source>
        <dbReference type="Pfam" id="PF07687"/>
    </source>
</evidence>
<dbReference type="EMBL" id="BKAM01000006">
    <property type="protein sequence ID" value="GEP71958.1"/>
    <property type="molecule type" value="Genomic_DNA"/>
</dbReference>
<dbReference type="Pfam" id="PF07687">
    <property type="entry name" value="M20_dimer"/>
    <property type="match status" value="1"/>
</dbReference>
<dbReference type="OrthoDB" id="9776731at2"/>
<gene>
    <name evidence="2" type="primary">amhX</name>
    <name evidence="2" type="ORF">LRA02_08260</name>
</gene>
<dbReference type="InterPro" id="IPR036264">
    <property type="entry name" value="Bact_exopeptidase_dim_dom"/>
</dbReference>
<sequence>MQKTITLDDPQIFRDFDWLHDHGETAFNETKTTAYLAKRLDEMGVPYERFDGMTGLIATLGSGSPIIGMRTDIDALKQTYQGKEGVFHSCGHDSHMAIVLAVAQYYVKNPQELTGTLKLIFQPAEETVTGAEKVIKSGKLPHLNYLYGLHVCPESEVKAKQAEPIIPDAATRTYWVTIKGKTSHAGKPELGANVIDAFSELNEKFRRIKLETDLPYSVTSTMFHAGKSSNIIPDYGTFAVDLRARTNGLMDELQRQAFAAMDSVQQGDIQINLDGNDFSPAAIPSEKAINVMKTAITSVLGQAGLIEPVVTPGGDDFHFYAYDGIADETTMLGLGCNLNPGLHIPGMTFDRDSILDGARMMIEAVRLTTE</sequence>
<dbReference type="InterPro" id="IPR002933">
    <property type="entry name" value="Peptidase_M20"/>
</dbReference>
<dbReference type="SUPFAM" id="SSF55031">
    <property type="entry name" value="Bacterial exopeptidase dimerisation domain"/>
    <property type="match status" value="1"/>
</dbReference>
<dbReference type="Pfam" id="PF01546">
    <property type="entry name" value="Peptidase_M20"/>
    <property type="match status" value="1"/>
</dbReference>
<dbReference type="SUPFAM" id="SSF53187">
    <property type="entry name" value="Zn-dependent exopeptidases"/>
    <property type="match status" value="1"/>
</dbReference>
<dbReference type="PANTHER" id="PTHR11014:SF122">
    <property type="entry name" value="AMIDOHYDROLASE AMHX"/>
    <property type="match status" value="1"/>
</dbReference>
<name>A0A512PL98_9LACO</name>
<dbReference type="NCBIfam" id="TIGR01891">
    <property type="entry name" value="amidohydrolases"/>
    <property type="match status" value="1"/>
</dbReference>
<dbReference type="STRING" id="1423795.FD12_GL000050"/>
<dbReference type="GO" id="GO:0016787">
    <property type="term" value="F:hydrolase activity"/>
    <property type="evidence" value="ECO:0007669"/>
    <property type="project" value="UniProtKB-KW"/>
</dbReference>
<organism evidence="2 3">
    <name type="scientific">Lentilactobacillus rapi</name>
    <dbReference type="NCBI Taxonomy" id="481723"/>
    <lineage>
        <taxon>Bacteria</taxon>
        <taxon>Bacillati</taxon>
        <taxon>Bacillota</taxon>
        <taxon>Bacilli</taxon>
        <taxon>Lactobacillales</taxon>
        <taxon>Lactobacillaceae</taxon>
        <taxon>Lentilactobacillus</taxon>
    </lineage>
</organism>
<accession>A0A512PL98</accession>
<dbReference type="PANTHER" id="PTHR11014">
    <property type="entry name" value="PEPTIDASE M20 FAMILY MEMBER"/>
    <property type="match status" value="1"/>
</dbReference>